<organism evidence="3 4">
    <name type="scientific">Leptospirillum ferrodiazotrophum</name>
    <dbReference type="NCBI Taxonomy" id="412449"/>
    <lineage>
        <taxon>Bacteria</taxon>
        <taxon>Pseudomonadati</taxon>
        <taxon>Nitrospirota</taxon>
        <taxon>Nitrospiria</taxon>
        <taxon>Nitrospirales</taxon>
        <taxon>Nitrospiraceae</taxon>
        <taxon>Leptospirillum</taxon>
    </lineage>
</organism>
<gene>
    <name evidence="3" type="ORF">UBAL3_95450011</name>
</gene>
<dbReference type="PROSITE" id="PS51257">
    <property type="entry name" value="PROKAR_LIPOPROTEIN"/>
    <property type="match status" value="1"/>
</dbReference>
<dbReference type="Pfam" id="PF14326">
    <property type="entry name" value="DUF4384"/>
    <property type="match status" value="1"/>
</dbReference>
<proteinExistence type="predicted"/>
<accession>C6I011</accession>
<feature type="domain" description="DUF4384" evidence="2">
    <location>
        <begin position="227"/>
        <end position="291"/>
    </location>
</feature>
<keyword evidence="4" id="KW-1185">Reference proteome</keyword>
<dbReference type="InterPro" id="IPR025493">
    <property type="entry name" value="DUF4384"/>
</dbReference>
<dbReference type="AlphaFoldDB" id="C6I011"/>
<evidence type="ECO:0000256" key="1">
    <source>
        <dbReference type="SAM" id="MobiDB-lite"/>
    </source>
</evidence>
<dbReference type="Proteomes" id="UP000009374">
    <property type="component" value="Unassembled WGS sequence"/>
</dbReference>
<dbReference type="EMBL" id="GG693884">
    <property type="protein sequence ID" value="EES51791.1"/>
    <property type="molecule type" value="Genomic_DNA"/>
</dbReference>
<name>C6I011_9BACT</name>
<feature type="region of interest" description="Disordered" evidence="1">
    <location>
        <begin position="71"/>
        <end position="90"/>
    </location>
</feature>
<evidence type="ECO:0000313" key="4">
    <source>
        <dbReference type="Proteomes" id="UP000009374"/>
    </source>
</evidence>
<reference evidence="3 4" key="1">
    <citation type="journal article" date="2009" name="Appl. Environ. Microbiol.">
        <title>Community genomic and proteomic analyses of chemoautotrophic iron-oxidizing "Leptospirillum rubarum" (Group II) and "Leptospirillum ferrodiazotrophum" (Group III) bacteria in acid mine drainage biofilms.</title>
        <authorList>
            <person name="Goltsman D.S."/>
            <person name="Denef V.J."/>
            <person name="Singer S.W."/>
            <person name="VerBerkmoes N.C."/>
            <person name="Lefsrud M."/>
            <person name="Mueller R.S."/>
            <person name="Dick G.J."/>
            <person name="Sun C.L."/>
            <person name="Wheeler K.E."/>
            <person name="Zemla A."/>
            <person name="Baker B.J."/>
            <person name="Hauser L."/>
            <person name="Land M."/>
            <person name="Shah M.B."/>
            <person name="Thelen M.P."/>
            <person name="Hettich R.L."/>
            <person name="Banfield J.F."/>
        </authorList>
    </citation>
    <scope>NUCLEOTIDE SEQUENCE [LARGE SCALE GENOMIC DNA]</scope>
</reference>
<evidence type="ECO:0000259" key="2">
    <source>
        <dbReference type="Pfam" id="PF14326"/>
    </source>
</evidence>
<protein>
    <recommendedName>
        <fullName evidence="2">DUF4384 domain-containing protein</fullName>
    </recommendedName>
</protein>
<evidence type="ECO:0000313" key="3">
    <source>
        <dbReference type="EMBL" id="EES51791.1"/>
    </source>
</evidence>
<sequence>MKGQAFRLDLSGGRLHSLALCALLAGGLLAGCGTSPPPNLFEGRAPVIGEGGQGGPLRQMGTKGFQGALPSGLQKNRPEPMARSFCTGTSLSRDGRRLSFHIEGTGQGGESDGPDAVLHLARQDALRRAMDCGGDRQIVRSFFDNVYHIGDREGQVLEQDLVETLAAFARYEERSPHCRISDSRLTCQVVLVGELRLEEVDPGFGISGISLSRGGVLPVGSDLRMGLRVRVPEKAPVRLYLFDVDQAGEGVLLYPLPATREGRLPGNQSLTLPPPGSRESFRVALPPGASRTVERLFVIALRQGSLDVPVVATPAGPGGLYYRIPDFRKNVLHRLFRLKGAGSLWTLREVPFEIVPKAAKGSDPLAAPPAVDTHVTAKN</sequence>